<proteinExistence type="predicted"/>
<reference evidence="2 3" key="1">
    <citation type="journal article" date="2016" name="Nat. Commun.">
        <title>Thousands of microbial genomes shed light on interconnected biogeochemical processes in an aquifer system.</title>
        <authorList>
            <person name="Anantharaman K."/>
            <person name="Brown C.T."/>
            <person name="Hug L.A."/>
            <person name="Sharon I."/>
            <person name="Castelle C.J."/>
            <person name="Probst A.J."/>
            <person name="Thomas B.C."/>
            <person name="Singh A."/>
            <person name="Wilkins M.J."/>
            <person name="Karaoz U."/>
            <person name="Brodie E.L."/>
            <person name="Williams K.H."/>
            <person name="Hubbard S.S."/>
            <person name="Banfield J.F."/>
        </authorList>
    </citation>
    <scope>NUCLEOTIDE SEQUENCE [LARGE SCALE GENOMIC DNA]</scope>
</reference>
<evidence type="ECO:0000313" key="2">
    <source>
        <dbReference type="EMBL" id="OGM76538.1"/>
    </source>
</evidence>
<organism evidence="2 3">
    <name type="scientific">Candidatus Woesebacteria bacterium RIFOXYA1_FULL_43_9</name>
    <dbReference type="NCBI Taxonomy" id="1802534"/>
    <lineage>
        <taxon>Bacteria</taxon>
        <taxon>Candidatus Woeseibacteriota</taxon>
    </lineage>
</organism>
<dbReference type="Pfam" id="PF01936">
    <property type="entry name" value="NYN"/>
    <property type="match status" value="1"/>
</dbReference>
<sequence length="87" mass="10085">MKKVNCDVDLTFYAMRDIEKYQKAIFFTGDGDFEILLKHLLQQKIEVRVVANGKRTAREIKNLMGGNFTPMKSLKSVVEYVRKNKKG</sequence>
<comment type="caution">
    <text evidence="2">The sequence shown here is derived from an EMBL/GenBank/DDBJ whole genome shotgun (WGS) entry which is preliminary data.</text>
</comment>
<gene>
    <name evidence="2" type="ORF">A2188_02885</name>
</gene>
<dbReference type="AlphaFoldDB" id="A0A1F8CLC5"/>
<dbReference type="EMBL" id="MGHU01000050">
    <property type="protein sequence ID" value="OGM76538.1"/>
    <property type="molecule type" value="Genomic_DNA"/>
</dbReference>
<dbReference type="Proteomes" id="UP000179241">
    <property type="component" value="Unassembled WGS sequence"/>
</dbReference>
<evidence type="ECO:0000313" key="3">
    <source>
        <dbReference type="Proteomes" id="UP000179241"/>
    </source>
</evidence>
<evidence type="ECO:0000259" key="1">
    <source>
        <dbReference type="Pfam" id="PF01936"/>
    </source>
</evidence>
<dbReference type="GO" id="GO:0004540">
    <property type="term" value="F:RNA nuclease activity"/>
    <property type="evidence" value="ECO:0007669"/>
    <property type="project" value="InterPro"/>
</dbReference>
<protein>
    <recommendedName>
        <fullName evidence="1">NYN domain-containing protein</fullName>
    </recommendedName>
</protein>
<accession>A0A1F8CLC5</accession>
<dbReference type="Gene3D" id="3.40.50.1010">
    <property type="entry name" value="5'-nuclease"/>
    <property type="match status" value="1"/>
</dbReference>
<feature type="domain" description="NYN" evidence="1">
    <location>
        <begin position="3"/>
        <end position="62"/>
    </location>
</feature>
<name>A0A1F8CLC5_9BACT</name>
<dbReference type="InterPro" id="IPR021139">
    <property type="entry name" value="NYN"/>
</dbReference>